<dbReference type="KEGG" id="hut:Huta_2262"/>
<dbReference type="EMBL" id="CP001687">
    <property type="protein sequence ID" value="ACV12429.1"/>
    <property type="molecule type" value="Genomic_DNA"/>
</dbReference>
<name>C7NV17_HALUD</name>
<dbReference type="HOGENOM" id="CLU_3210689_0_0_2"/>
<evidence type="ECO:0000313" key="2">
    <source>
        <dbReference type="Proteomes" id="UP000002071"/>
    </source>
</evidence>
<reference evidence="1 2" key="1">
    <citation type="journal article" date="2009" name="Stand. Genomic Sci.">
        <title>Complete genome sequence of Halorhabdus utahensis type strain (AX-2).</title>
        <authorList>
            <person name="Anderson I."/>
            <person name="Tindall B.J."/>
            <person name="Pomrenke H."/>
            <person name="Goker M."/>
            <person name="Lapidus A."/>
            <person name="Nolan M."/>
            <person name="Copeland A."/>
            <person name="Glavina Del Rio T."/>
            <person name="Chen F."/>
            <person name="Tice H."/>
            <person name="Cheng J.F."/>
            <person name="Lucas S."/>
            <person name="Chertkov O."/>
            <person name="Bruce D."/>
            <person name="Brettin T."/>
            <person name="Detter J.C."/>
            <person name="Han C."/>
            <person name="Goodwin L."/>
            <person name="Land M."/>
            <person name="Hauser L."/>
            <person name="Chang Y.J."/>
            <person name="Jeffries C.D."/>
            <person name="Pitluck S."/>
            <person name="Pati A."/>
            <person name="Mavromatis K."/>
            <person name="Ivanova N."/>
            <person name="Ovchinnikova G."/>
            <person name="Chen A."/>
            <person name="Palaniappan K."/>
            <person name="Chain P."/>
            <person name="Rohde M."/>
            <person name="Bristow J."/>
            <person name="Eisen J.A."/>
            <person name="Markowitz V."/>
            <person name="Hugenholtz P."/>
            <person name="Kyrpides N.C."/>
            <person name="Klenk H.P."/>
        </authorList>
    </citation>
    <scope>NUCLEOTIDE SEQUENCE [LARGE SCALE GENOMIC DNA]</scope>
    <source>
        <strain evidence="2">DSM 12940 / JCM 11049 / AX-2</strain>
    </source>
</reference>
<keyword evidence="2" id="KW-1185">Reference proteome</keyword>
<dbReference type="AlphaFoldDB" id="C7NV17"/>
<gene>
    <name evidence="1" type="ordered locus">Huta_2262</name>
</gene>
<proteinExistence type="predicted"/>
<dbReference type="Proteomes" id="UP000002071">
    <property type="component" value="Chromosome"/>
</dbReference>
<accession>C7NV17</accession>
<evidence type="ECO:0000313" key="1">
    <source>
        <dbReference type="EMBL" id="ACV12429.1"/>
    </source>
</evidence>
<protein>
    <submittedName>
        <fullName evidence="1">Uncharacterized protein</fullName>
    </submittedName>
</protein>
<sequence length="44" mass="5344">MSKFIKVSDISCLYLEVVSVPYIDTELLRYRFRADSLVRFVERW</sequence>
<organism evidence="1 2">
    <name type="scientific">Halorhabdus utahensis (strain DSM 12940 / JCM 11049 / AX-2)</name>
    <dbReference type="NCBI Taxonomy" id="519442"/>
    <lineage>
        <taxon>Archaea</taxon>
        <taxon>Methanobacteriati</taxon>
        <taxon>Methanobacteriota</taxon>
        <taxon>Stenosarchaea group</taxon>
        <taxon>Halobacteria</taxon>
        <taxon>Halobacteriales</taxon>
        <taxon>Haloarculaceae</taxon>
        <taxon>Halorhabdus</taxon>
    </lineage>
</organism>